<protein>
    <submittedName>
        <fullName evidence="15">Response regulator</fullName>
    </submittedName>
</protein>
<name>A0A482UAE2_9PSED</name>
<evidence type="ECO:0000259" key="13">
    <source>
        <dbReference type="PROSITE" id="PS50110"/>
    </source>
</evidence>
<comment type="subcellular location">
    <subcellularLocation>
        <location evidence="1">Cell membrane</location>
        <topology evidence="1">Multi-pass membrane protein</topology>
    </subcellularLocation>
</comment>
<evidence type="ECO:0000256" key="5">
    <source>
        <dbReference type="ARBA" id="ARBA00022741"/>
    </source>
</evidence>
<dbReference type="OrthoDB" id="9797243at2"/>
<dbReference type="GO" id="GO:0005886">
    <property type="term" value="C:plasma membrane"/>
    <property type="evidence" value="ECO:0007669"/>
    <property type="project" value="UniProtKB-SubCell"/>
</dbReference>
<keyword evidence="3 11" id="KW-0597">Phosphoprotein</keyword>
<dbReference type="InterPro" id="IPR036641">
    <property type="entry name" value="HPT_dom_sf"/>
</dbReference>
<dbReference type="GO" id="GO:0000160">
    <property type="term" value="P:phosphorelay signal transduction system"/>
    <property type="evidence" value="ECO:0007669"/>
    <property type="project" value="UniProtKB-KW"/>
</dbReference>
<proteinExistence type="predicted"/>
<keyword evidence="9" id="KW-0472">Membrane</keyword>
<dbReference type="PANTHER" id="PTHR45339">
    <property type="entry name" value="HYBRID SIGNAL TRANSDUCTION HISTIDINE KINASE J"/>
    <property type="match status" value="1"/>
</dbReference>
<keyword evidence="6" id="KW-0067">ATP-binding</keyword>
<comment type="caution">
    <text evidence="15">The sequence shown here is derived from an EMBL/GenBank/DDBJ whole genome shotgun (WGS) entry which is preliminary data.</text>
</comment>
<dbReference type="InterPro" id="IPR011006">
    <property type="entry name" value="CheY-like_superfamily"/>
</dbReference>
<evidence type="ECO:0000256" key="1">
    <source>
        <dbReference type="ARBA" id="ARBA00004651"/>
    </source>
</evidence>
<dbReference type="PANTHER" id="PTHR45339:SF1">
    <property type="entry name" value="HYBRID SIGNAL TRANSDUCTION HISTIDINE KINASE J"/>
    <property type="match status" value="1"/>
</dbReference>
<dbReference type="InterPro" id="IPR008207">
    <property type="entry name" value="Sig_transdc_His_kin_Hpt_dom"/>
</dbReference>
<dbReference type="CDD" id="cd17546">
    <property type="entry name" value="REC_hyHK_CKI1_RcsC-like"/>
    <property type="match status" value="1"/>
</dbReference>
<keyword evidence="2" id="KW-1003">Cell membrane</keyword>
<dbReference type="SMART" id="SM00448">
    <property type="entry name" value="REC"/>
    <property type="match status" value="1"/>
</dbReference>
<feature type="domain" description="HPt" evidence="14">
    <location>
        <begin position="173"/>
        <end position="267"/>
    </location>
</feature>
<evidence type="ECO:0000256" key="12">
    <source>
        <dbReference type="SAM" id="MobiDB-lite"/>
    </source>
</evidence>
<keyword evidence="5" id="KW-0547">Nucleotide-binding</keyword>
<feature type="domain" description="Response regulatory" evidence="13">
    <location>
        <begin position="23"/>
        <end position="142"/>
    </location>
</feature>
<evidence type="ECO:0000256" key="9">
    <source>
        <dbReference type="ARBA" id="ARBA00023136"/>
    </source>
</evidence>
<evidence type="ECO:0000313" key="15">
    <source>
        <dbReference type="EMBL" id="RYJ59215.1"/>
    </source>
</evidence>
<evidence type="ECO:0000256" key="11">
    <source>
        <dbReference type="PROSITE-ProRule" id="PRU00169"/>
    </source>
</evidence>
<dbReference type="InterPro" id="IPR001789">
    <property type="entry name" value="Sig_transdc_resp-reg_receiver"/>
</dbReference>
<evidence type="ECO:0000259" key="14">
    <source>
        <dbReference type="PROSITE" id="PS50894"/>
    </source>
</evidence>
<dbReference type="Pfam" id="PF01627">
    <property type="entry name" value="Hpt"/>
    <property type="match status" value="1"/>
</dbReference>
<feature type="region of interest" description="Disordered" evidence="12">
    <location>
        <begin position="1"/>
        <end position="20"/>
    </location>
</feature>
<dbReference type="RefSeq" id="WP_125023280.1">
    <property type="nucleotide sequence ID" value="NZ_RWYU02000012.1"/>
</dbReference>
<accession>A0A482UAE2</accession>
<evidence type="ECO:0000256" key="10">
    <source>
        <dbReference type="PROSITE-ProRule" id="PRU00110"/>
    </source>
</evidence>
<evidence type="ECO:0000256" key="3">
    <source>
        <dbReference type="ARBA" id="ARBA00022553"/>
    </source>
</evidence>
<feature type="modified residue" description="Phosphohistidine" evidence="10">
    <location>
        <position position="212"/>
    </location>
</feature>
<keyword evidence="8" id="KW-0902">Two-component regulatory system</keyword>
<reference evidence="15 16" key="1">
    <citation type="submission" date="2019-01" db="EMBL/GenBank/DDBJ databases">
        <title>High-quality draft genome of. Pseudomonas songnenensis str. L103, a full-fledged denitrifier isolated from 100 meters deep aquifer in a heavily nitrogen fertilized agricultural area.</title>
        <authorList>
            <person name="Liu M."/>
            <person name="Liu B."/>
        </authorList>
    </citation>
    <scope>NUCLEOTIDE SEQUENCE [LARGE SCALE GENOMIC DNA]</scope>
    <source>
        <strain evidence="15 16">L103</strain>
    </source>
</reference>
<dbReference type="Gene3D" id="3.40.50.2300">
    <property type="match status" value="1"/>
</dbReference>
<sequence length="272" mass="29524">MVTSLYPADRPSGDESANPPQLGLLVVDDYPPGLMLLQQQFSFLGYRVVAASDGEAALAQWLSGDVDVVITDSRMPVMDGCALTLAIRKEEQAASAQPCLIIGFTANAVAEERERCLSAGMDECFFKPMDLVDIDRYIKAHMQGVSSDAQNAPGGELDSQVLRERLRRLPAADPNAMQLLISTLHRTTQADIHKLEQLIMARDIEELASFAHRIRGAVGLIGAQDVVRSCQALEAVCIEQSSFGGVRRETESLLNALRNLDAALQELQLGAC</sequence>
<dbReference type="SUPFAM" id="SSF52172">
    <property type="entry name" value="CheY-like"/>
    <property type="match status" value="1"/>
</dbReference>
<dbReference type="PROSITE" id="PS50894">
    <property type="entry name" value="HPT"/>
    <property type="match status" value="1"/>
</dbReference>
<feature type="modified residue" description="4-aspartylphosphate" evidence="11">
    <location>
        <position position="72"/>
    </location>
</feature>
<evidence type="ECO:0000256" key="2">
    <source>
        <dbReference type="ARBA" id="ARBA00022475"/>
    </source>
</evidence>
<evidence type="ECO:0000256" key="8">
    <source>
        <dbReference type="ARBA" id="ARBA00023012"/>
    </source>
</evidence>
<keyword evidence="4" id="KW-0812">Transmembrane</keyword>
<dbReference type="Gene3D" id="1.20.120.160">
    <property type="entry name" value="HPT domain"/>
    <property type="match status" value="1"/>
</dbReference>
<evidence type="ECO:0000256" key="7">
    <source>
        <dbReference type="ARBA" id="ARBA00022989"/>
    </source>
</evidence>
<dbReference type="GO" id="GO:0005524">
    <property type="term" value="F:ATP binding"/>
    <property type="evidence" value="ECO:0007669"/>
    <property type="project" value="UniProtKB-KW"/>
</dbReference>
<dbReference type="PROSITE" id="PS50110">
    <property type="entry name" value="RESPONSE_REGULATORY"/>
    <property type="match status" value="1"/>
</dbReference>
<evidence type="ECO:0000256" key="4">
    <source>
        <dbReference type="ARBA" id="ARBA00022692"/>
    </source>
</evidence>
<evidence type="ECO:0000313" key="16">
    <source>
        <dbReference type="Proteomes" id="UP000282800"/>
    </source>
</evidence>
<keyword evidence="7" id="KW-1133">Transmembrane helix</keyword>
<dbReference type="GO" id="GO:0004672">
    <property type="term" value="F:protein kinase activity"/>
    <property type="evidence" value="ECO:0007669"/>
    <property type="project" value="UniProtKB-ARBA"/>
</dbReference>
<dbReference type="AlphaFoldDB" id="A0A482UAE2"/>
<dbReference type="EMBL" id="RWYU02000012">
    <property type="protein sequence ID" value="RYJ59215.1"/>
    <property type="molecule type" value="Genomic_DNA"/>
</dbReference>
<dbReference type="Pfam" id="PF00072">
    <property type="entry name" value="Response_reg"/>
    <property type="match status" value="1"/>
</dbReference>
<evidence type="ECO:0000256" key="6">
    <source>
        <dbReference type="ARBA" id="ARBA00022840"/>
    </source>
</evidence>
<organism evidence="15 16">
    <name type="scientific">Pseudomonas songnenensis</name>
    <dbReference type="NCBI Taxonomy" id="1176259"/>
    <lineage>
        <taxon>Bacteria</taxon>
        <taxon>Pseudomonadati</taxon>
        <taxon>Pseudomonadota</taxon>
        <taxon>Gammaproteobacteria</taxon>
        <taxon>Pseudomonadales</taxon>
        <taxon>Pseudomonadaceae</taxon>
        <taxon>Pseudomonas</taxon>
    </lineage>
</organism>
<dbReference type="SUPFAM" id="SSF47226">
    <property type="entry name" value="Histidine-containing phosphotransfer domain, HPT domain"/>
    <property type="match status" value="1"/>
</dbReference>
<gene>
    <name evidence="15" type="ORF">EJA06_022170</name>
</gene>
<dbReference type="Proteomes" id="UP000282800">
    <property type="component" value="Unassembled WGS sequence"/>
</dbReference>